<feature type="transmembrane region" description="Helical" evidence="5">
    <location>
        <begin position="97"/>
        <end position="115"/>
    </location>
</feature>
<dbReference type="Proteomes" id="UP000034539">
    <property type="component" value="Unassembled WGS sequence"/>
</dbReference>
<feature type="transmembrane region" description="Helical" evidence="5">
    <location>
        <begin position="36"/>
        <end position="56"/>
    </location>
</feature>
<evidence type="ECO:0000256" key="5">
    <source>
        <dbReference type="SAM" id="Phobius"/>
    </source>
</evidence>
<dbReference type="EMBL" id="LBXN01000063">
    <property type="protein sequence ID" value="KKR31699.1"/>
    <property type="molecule type" value="Genomic_DNA"/>
</dbReference>
<feature type="transmembrane region" description="Helical" evidence="5">
    <location>
        <begin position="234"/>
        <end position="252"/>
    </location>
</feature>
<feature type="transmembrane region" description="Helical" evidence="5">
    <location>
        <begin position="363"/>
        <end position="385"/>
    </location>
</feature>
<reference evidence="7 8" key="1">
    <citation type="journal article" date="2015" name="Nature">
        <title>rRNA introns, odd ribosomes, and small enigmatic genomes across a large radiation of phyla.</title>
        <authorList>
            <person name="Brown C.T."/>
            <person name="Hug L.A."/>
            <person name="Thomas B.C."/>
            <person name="Sharon I."/>
            <person name="Castelle C.J."/>
            <person name="Singh A."/>
            <person name="Wilkins M.J."/>
            <person name="Williams K.H."/>
            <person name="Banfield J.F."/>
        </authorList>
    </citation>
    <scope>NUCLEOTIDE SEQUENCE [LARGE SCALE GENOMIC DNA]</scope>
</reference>
<dbReference type="Pfam" id="PF04932">
    <property type="entry name" value="Wzy_C"/>
    <property type="match status" value="1"/>
</dbReference>
<organism evidence="7 8">
    <name type="scientific">Candidatus Gottesmanbacteria bacterium GW2011_GWC2_39_8</name>
    <dbReference type="NCBI Taxonomy" id="1618450"/>
    <lineage>
        <taxon>Bacteria</taxon>
        <taxon>Candidatus Gottesmaniibacteriota</taxon>
    </lineage>
</organism>
<feature type="transmembrane region" description="Helical" evidence="5">
    <location>
        <begin position="323"/>
        <end position="343"/>
    </location>
</feature>
<name>A0A0G0PU60_9BACT</name>
<keyword evidence="4 5" id="KW-0472">Membrane</keyword>
<dbReference type="GO" id="GO:0016020">
    <property type="term" value="C:membrane"/>
    <property type="evidence" value="ECO:0007669"/>
    <property type="project" value="UniProtKB-SubCell"/>
</dbReference>
<dbReference type="InterPro" id="IPR007016">
    <property type="entry name" value="O-antigen_ligase-rel_domated"/>
</dbReference>
<accession>A0A0G0PU60</accession>
<feature type="transmembrane region" description="Helical" evidence="5">
    <location>
        <begin position="196"/>
        <end position="214"/>
    </location>
</feature>
<feature type="transmembrane region" description="Helical" evidence="5">
    <location>
        <begin position="68"/>
        <end position="85"/>
    </location>
</feature>
<feature type="transmembrane region" description="Helical" evidence="5">
    <location>
        <begin position="7"/>
        <end position="30"/>
    </location>
</feature>
<comment type="subcellular location">
    <subcellularLocation>
        <location evidence="1">Membrane</location>
        <topology evidence="1">Multi-pass membrane protein</topology>
    </subcellularLocation>
</comment>
<dbReference type="AlphaFoldDB" id="A0A0G0PU60"/>
<evidence type="ECO:0000313" key="7">
    <source>
        <dbReference type="EMBL" id="KKR31699.1"/>
    </source>
</evidence>
<evidence type="ECO:0000256" key="3">
    <source>
        <dbReference type="ARBA" id="ARBA00022989"/>
    </source>
</evidence>
<comment type="caution">
    <text evidence="7">The sequence shown here is derived from an EMBL/GenBank/DDBJ whole genome shotgun (WGS) entry which is preliminary data.</text>
</comment>
<feature type="domain" description="O-antigen ligase-related" evidence="6">
    <location>
        <begin position="203"/>
        <end position="338"/>
    </location>
</feature>
<dbReference type="PANTHER" id="PTHR37422:SF13">
    <property type="entry name" value="LIPOPOLYSACCHARIDE BIOSYNTHESIS PROTEIN PA4999-RELATED"/>
    <property type="match status" value="1"/>
</dbReference>
<protein>
    <submittedName>
        <fullName evidence="7">LICD family protein</fullName>
    </submittedName>
</protein>
<dbReference type="InterPro" id="IPR051533">
    <property type="entry name" value="WaaL-like"/>
</dbReference>
<keyword evidence="2 5" id="KW-0812">Transmembrane</keyword>
<feature type="transmembrane region" description="Helical" evidence="5">
    <location>
        <begin position="163"/>
        <end position="184"/>
    </location>
</feature>
<feature type="transmembrane region" description="Helical" evidence="5">
    <location>
        <begin position="122"/>
        <end position="143"/>
    </location>
</feature>
<keyword evidence="3 5" id="KW-1133">Transmembrane helix</keyword>
<dbReference type="PANTHER" id="PTHR37422">
    <property type="entry name" value="TEICHURONIC ACID BIOSYNTHESIS PROTEIN TUAE"/>
    <property type="match status" value="1"/>
</dbReference>
<gene>
    <name evidence="7" type="ORF">UT63_C0063G0012</name>
</gene>
<sequence length="391" mass="44378">MEKIIKRINIILIISIILILPLGVIPRIQISGFVKVSLSDILAFLIAINFLISLLTSKVKVPEIFKNFIPFLILALFSLILSLRLFPYNEVLTGGLYFVRLILYSSIIPAVYNLTAIQKKKIVFLLLMSGLITAIFGVIQYFLYPDLRNLYYLGFDPHYKRIFGTYGDPNFIGLIFVLTLLLSFYKASHSREKEKIFYLLSGMFVFLALAFTYSRSSWLALVISSLVYGIIRKRWPIFIATVVMILIAAFMLPRPGGEGVRLGRTASTLARVDNFRESLEIFTNNPVFGVGFDNYRVAKRKAGLINEEEFSFSHSASGADNSLMFILVTTGICGLVAFGYFLYRVFRTGDIFIIVTVGGWLVHSLFVNSLFFIPILVWMLVFLGLRVMDYN</sequence>
<evidence type="ECO:0000256" key="2">
    <source>
        <dbReference type="ARBA" id="ARBA00022692"/>
    </source>
</evidence>
<evidence type="ECO:0000313" key="8">
    <source>
        <dbReference type="Proteomes" id="UP000034539"/>
    </source>
</evidence>
<proteinExistence type="predicted"/>
<evidence type="ECO:0000259" key="6">
    <source>
        <dbReference type="Pfam" id="PF04932"/>
    </source>
</evidence>
<evidence type="ECO:0000256" key="4">
    <source>
        <dbReference type="ARBA" id="ARBA00023136"/>
    </source>
</evidence>
<evidence type="ECO:0000256" key="1">
    <source>
        <dbReference type="ARBA" id="ARBA00004141"/>
    </source>
</evidence>